<reference evidence="1" key="1">
    <citation type="submission" date="2018-07" db="EMBL/GenBank/DDBJ databases">
        <authorList>
            <consortium name="GenomeTrakr network: Whole genome sequencing for foodborne pathogen traceback"/>
        </authorList>
    </citation>
    <scope>NUCLEOTIDE SEQUENCE [LARGE SCALE GENOMIC DNA]</scope>
    <source>
        <strain evidence="1">CFSAN002851</strain>
    </source>
</reference>
<proteinExistence type="predicted"/>
<sequence length="82" mass="9162">MLIFAGHGVLVYQRLIGKHPTLQLYNPVNSEMFASTSIQEGDDAEKMVYQAASALQFFGGVVIYCVVIERIEHELIFLGIDD</sequence>
<dbReference type="AlphaFoldDB" id="A0A5U3EV48"/>
<dbReference type="Proteomes" id="UP000839575">
    <property type="component" value="Unassembled WGS sequence"/>
</dbReference>
<organism evidence="1">
    <name type="scientific">Salmonella enterica I</name>
    <dbReference type="NCBI Taxonomy" id="59201"/>
    <lineage>
        <taxon>Bacteria</taxon>
        <taxon>Pseudomonadati</taxon>
        <taxon>Pseudomonadota</taxon>
        <taxon>Gammaproteobacteria</taxon>
        <taxon>Enterobacterales</taxon>
        <taxon>Enterobacteriaceae</taxon>
        <taxon>Salmonella</taxon>
    </lineage>
</organism>
<dbReference type="EMBL" id="AAGLPX010000015">
    <property type="protein sequence ID" value="EBP3998936.1"/>
    <property type="molecule type" value="Genomic_DNA"/>
</dbReference>
<evidence type="ECO:0000313" key="1">
    <source>
        <dbReference type="EMBL" id="EBP3998936.1"/>
    </source>
</evidence>
<gene>
    <name evidence="1" type="ORF">S301_09680</name>
</gene>
<accession>A0A5U3EV48</accession>
<name>A0A5U3EV48_SALET</name>
<comment type="caution">
    <text evidence="1">The sequence shown here is derived from an EMBL/GenBank/DDBJ whole genome shotgun (WGS) entry which is preliminary data.</text>
</comment>
<protein>
    <submittedName>
        <fullName evidence="1">Uncharacterized protein</fullName>
    </submittedName>
</protein>